<comment type="subunit">
    <text evidence="4 17">Homooctamer.</text>
</comment>
<protein>
    <recommendedName>
        <fullName evidence="6 17">Delta-aminolevulinic acid dehydratase</fullName>
        <ecNumber evidence="5 17">4.2.1.24</ecNumber>
    </recommendedName>
</protein>
<comment type="caution">
    <text evidence="19">The sequence shown here is derived from an EMBL/GenBank/DDBJ whole genome shotgun (WGS) entry which is preliminary data.</text>
</comment>
<feature type="binding site" evidence="15">
    <location>
        <position position="310"/>
    </location>
    <ligand>
        <name>5-aminolevulinate</name>
        <dbReference type="ChEBI" id="CHEBI:356416"/>
        <label>2</label>
    </ligand>
</feature>
<comment type="cofactor">
    <cofactor evidence="1">
        <name>Zn(2+)</name>
        <dbReference type="ChEBI" id="CHEBI:29105"/>
    </cofactor>
</comment>
<dbReference type="GO" id="GO:0008270">
    <property type="term" value="F:zinc ion binding"/>
    <property type="evidence" value="ECO:0007669"/>
    <property type="project" value="TreeGrafter"/>
</dbReference>
<evidence type="ECO:0000256" key="12">
    <source>
        <dbReference type="ARBA" id="ARBA00025628"/>
    </source>
</evidence>
<evidence type="ECO:0000256" key="11">
    <source>
        <dbReference type="ARBA" id="ARBA00023244"/>
    </source>
</evidence>
<evidence type="ECO:0000256" key="16">
    <source>
        <dbReference type="PIRSR" id="PIRSR001415-3"/>
    </source>
</evidence>
<comment type="pathway">
    <text evidence="2">Porphyrin-containing compound metabolism; protoporphyrin-IX biosynthesis; coproporphyrinogen-III from 5-aminolevulinate: step 1/4.</text>
</comment>
<feature type="binding site" evidence="16">
    <location>
        <position position="114"/>
    </location>
    <ligand>
        <name>Zn(2+)</name>
        <dbReference type="ChEBI" id="CHEBI:29105"/>
        <note>catalytic</note>
    </ligand>
</feature>
<keyword evidence="7 16" id="KW-0479">Metal-binding</keyword>
<evidence type="ECO:0000256" key="17">
    <source>
        <dbReference type="RuleBase" id="RU000515"/>
    </source>
</evidence>
<evidence type="ECO:0000256" key="13">
    <source>
        <dbReference type="ARBA" id="ARBA00047651"/>
    </source>
</evidence>
<gene>
    <name evidence="19" type="ORF">EW146_g4444</name>
</gene>
<evidence type="ECO:0000256" key="2">
    <source>
        <dbReference type="ARBA" id="ARBA00004694"/>
    </source>
</evidence>
<feature type="binding site" evidence="16">
    <location>
        <position position="116"/>
    </location>
    <ligand>
        <name>Zn(2+)</name>
        <dbReference type="ChEBI" id="CHEBI:29105"/>
        <note>catalytic</note>
    </ligand>
</feature>
<evidence type="ECO:0000256" key="8">
    <source>
        <dbReference type="ARBA" id="ARBA00022833"/>
    </source>
</evidence>
<feature type="binding site" evidence="15">
    <location>
        <position position="271"/>
    </location>
    <ligand>
        <name>5-aminolevulinate</name>
        <dbReference type="ChEBI" id="CHEBI:356416"/>
        <label>2</label>
    </ligand>
</feature>
<sequence>MEISSVLQGGYAHPLSREWQTRKKIDKSMLMYPIFITDDPTASVEISSLPGQRRWGVDRLEEFLGPLIKKGLKSVILFGDDRGSPADDPAGPVILAIRKLRVLFPSLYIACDVCLCEYTSHGHCGILHSDGTINSPPSAERIAEVAFAYAKAGAHCVAPSDMMDGRIRAIKKRLIDEGFGNKCLLMSYSAKFASGLYGPFRDAAGSAPSFGDRKCYQLPPSAKGLARRAIQRDMVEGADIIMVKPALPYLDILADAAQLAPDHPLAAYQVSGEYAMVVAGAKAGVYDLRAMAFETTESIVRAGATLILTYFTPQFLHWLDE</sequence>
<evidence type="ECO:0000256" key="4">
    <source>
        <dbReference type="ARBA" id="ARBA00011823"/>
    </source>
</evidence>
<dbReference type="Gene3D" id="3.20.20.70">
    <property type="entry name" value="Aldolase class I"/>
    <property type="match status" value="1"/>
</dbReference>
<dbReference type="PIRSF" id="PIRSF001415">
    <property type="entry name" value="Porphbilin_synth"/>
    <property type="match status" value="1"/>
</dbReference>
<feature type="active site" description="Schiff-base intermediate with substrate" evidence="14">
    <location>
        <position position="191"/>
    </location>
</feature>
<keyword evidence="10 17" id="KW-0456">Lyase</keyword>
<feature type="binding site" evidence="15">
    <location>
        <position position="201"/>
    </location>
    <ligand>
        <name>5-aminolevulinate</name>
        <dbReference type="ChEBI" id="CHEBI:356416"/>
        <label>1</label>
    </ligand>
</feature>
<dbReference type="PRINTS" id="PR00144">
    <property type="entry name" value="DALDHYDRTASE"/>
</dbReference>
<keyword evidence="9" id="KW-0350">Heme biosynthesis</keyword>
<dbReference type="Pfam" id="PF00490">
    <property type="entry name" value="ALAD"/>
    <property type="match status" value="1"/>
</dbReference>
<dbReference type="FunFam" id="3.20.20.70:FF:000048">
    <property type="entry name" value="Delta-aminolevulinic acid dehydratase"/>
    <property type="match status" value="1"/>
</dbReference>
<comment type="catalytic activity">
    <reaction evidence="13 17">
        <text>2 5-aminolevulinate = porphobilinogen + 2 H2O + H(+)</text>
        <dbReference type="Rhea" id="RHEA:24064"/>
        <dbReference type="ChEBI" id="CHEBI:15377"/>
        <dbReference type="ChEBI" id="CHEBI:15378"/>
        <dbReference type="ChEBI" id="CHEBI:58126"/>
        <dbReference type="ChEBI" id="CHEBI:356416"/>
        <dbReference type="EC" id="4.2.1.24"/>
    </reaction>
</comment>
<feature type="active site" description="Schiff-base intermediate with substrate" evidence="14">
    <location>
        <position position="244"/>
    </location>
</feature>
<organism evidence="19 20">
    <name type="scientific">Bondarzewia mesenterica</name>
    <dbReference type="NCBI Taxonomy" id="1095465"/>
    <lineage>
        <taxon>Eukaryota</taxon>
        <taxon>Fungi</taxon>
        <taxon>Dikarya</taxon>
        <taxon>Basidiomycota</taxon>
        <taxon>Agaricomycotina</taxon>
        <taxon>Agaricomycetes</taxon>
        <taxon>Russulales</taxon>
        <taxon>Bondarzewiaceae</taxon>
        <taxon>Bondarzewia</taxon>
    </lineage>
</organism>
<dbReference type="InterPro" id="IPR013785">
    <property type="entry name" value="Aldolase_TIM"/>
</dbReference>
<evidence type="ECO:0000256" key="18">
    <source>
        <dbReference type="RuleBase" id="RU004161"/>
    </source>
</evidence>
<dbReference type="GO" id="GO:0004655">
    <property type="term" value="F:porphobilinogen synthase activity"/>
    <property type="evidence" value="ECO:0007669"/>
    <property type="project" value="UniProtKB-EC"/>
</dbReference>
<evidence type="ECO:0000256" key="3">
    <source>
        <dbReference type="ARBA" id="ARBA00008055"/>
    </source>
</evidence>
<comment type="function">
    <text evidence="12">Catalyzes an early step in the biosynthesis of tetrapyrroles. Binds two molecules of 5-aminolevulinate per subunit, each at a distinct site, and catalyzes their condensation to form porphobilinogen.</text>
</comment>
<dbReference type="PANTHER" id="PTHR11458:SF0">
    <property type="entry name" value="DELTA-AMINOLEVULINIC ACID DEHYDRATASE"/>
    <property type="match status" value="1"/>
</dbReference>
<reference evidence="19 20" key="1">
    <citation type="submission" date="2019-02" db="EMBL/GenBank/DDBJ databases">
        <title>Genome sequencing of the rare red list fungi Bondarzewia mesenterica.</title>
        <authorList>
            <person name="Buettner E."/>
            <person name="Kellner H."/>
        </authorList>
    </citation>
    <scope>NUCLEOTIDE SEQUENCE [LARGE SCALE GENOMIC DNA]</scope>
    <source>
        <strain evidence="19 20">DSM 108281</strain>
    </source>
</reference>
<evidence type="ECO:0000256" key="6">
    <source>
        <dbReference type="ARBA" id="ARBA00020771"/>
    </source>
</evidence>
<dbReference type="UniPathway" id="UPA00251">
    <property type="reaction ID" value="UER00318"/>
</dbReference>
<evidence type="ECO:0000256" key="5">
    <source>
        <dbReference type="ARBA" id="ARBA00012053"/>
    </source>
</evidence>
<dbReference type="PROSITE" id="PS00169">
    <property type="entry name" value="D_ALA_DEHYDRATASE"/>
    <property type="match status" value="1"/>
</dbReference>
<keyword evidence="8 16" id="KW-0862">Zinc</keyword>
<dbReference type="PANTHER" id="PTHR11458">
    <property type="entry name" value="DELTA-AMINOLEVULINIC ACID DEHYDRATASE"/>
    <property type="match status" value="1"/>
</dbReference>
<dbReference type="SMART" id="SM01004">
    <property type="entry name" value="ALAD"/>
    <property type="match status" value="1"/>
</dbReference>
<evidence type="ECO:0000313" key="19">
    <source>
        <dbReference type="EMBL" id="THH16151.1"/>
    </source>
</evidence>
<evidence type="ECO:0000256" key="14">
    <source>
        <dbReference type="PIRSR" id="PIRSR001415-1"/>
    </source>
</evidence>
<keyword evidence="11 17" id="KW-0627">Porphyrin biosynthesis</keyword>
<dbReference type="EC" id="4.2.1.24" evidence="5 17"/>
<comment type="similarity">
    <text evidence="3 18">Belongs to the ALAD family.</text>
</comment>
<feature type="binding site" evidence="15">
    <location>
        <position position="213"/>
    </location>
    <ligand>
        <name>5-aminolevulinate</name>
        <dbReference type="ChEBI" id="CHEBI:356416"/>
        <label>1</label>
    </ligand>
</feature>
<proteinExistence type="inferred from homology"/>
<evidence type="ECO:0000256" key="9">
    <source>
        <dbReference type="ARBA" id="ARBA00023133"/>
    </source>
</evidence>
<dbReference type="AlphaFoldDB" id="A0A4S4LWR6"/>
<dbReference type="GO" id="GO:0006782">
    <property type="term" value="P:protoporphyrinogen IX biosynthetic process"/>
    <property type="evidence" value="ECO:0007669"/>
    <property type="project" value="UniProtKB-UniPathway"/>
</dbReference>
<dbReference type="SUPFAM" id="SSF51569">
    <property type="entry name" value="Aldolase"/>
    <property type="match status" value="1"/>
</dbReference>
<dbReference type="EMBL" id="SGPL01000172">
    <property type="protein sequence ID" value="THH16151.1"/>
    <property type="molecule type" value="Genomic_DNA"/>
</dbReference>
<evidence type="ECO:0000256" key="7">
    <source>
        <dbReference type="ARBA" id="ARBA00022723"/>
    </source>
</evidence>
<dbReference type="InterPro" id="IPR030656">
    <property type="entry name" value="ALAD_AS"/>
</dbReference>
<evidence type="ECO:0000256" key="15">
    <source>
        <dbReference type="PIRSR" id="PIRSR001415-2"/>
    </source>
</evidence>
<dbReference type="OrthoDB" id="1530at2759"/>
<evidence type="ECO:0000256" key="10">
    <source>
        <dbReference type="ARBA" id="ARBA00023239"/>
    </source>
</evidence>
<dbReference type="GO" id="GO:0005829">
    <property type="term" value="C:cytosol"/>
    <property type="evidence" value="ECO:0007669"/>
    <property type="project" value="TreeGrafter"/>
</dbReference>
<evidence type="ECO:0000313" key="20">
    <source>
        <dbReference type="Proteomes" id="UP000310158"/>
    </source>
</evidence>
<dbReference type="InterPro" id="IPR001731">
    <property type="entry name" value="ALAD"/>
</dbReference>
<feature type="binding site" evidence="16">
    <location>
        <position position="124"/>
    </location>
    <ligand>
        <name>Zn(2+)</name>
        <dbReference type="ChEBI" id="CHEBI:29105"/>
        <note>catalytic</note>
    </ligand>
</feature>
<keyword evidence="20" id="KW-1185">Reference proteome</keyword>
<dbReference type="Proteomes" id="UP000310158">
    <property type="component" value="Unassembled WGS sequence"/>
</dbReference>
<evidence type="ECO:0000256" key="1">
    <source>
        <dbReference type="ARBA" id="ARBA00001947"/>
    </source>
</evidence>
<dbReference type="NCBIfam" id="NF006762">
    <property type="entry name" value="PRK09283.1"/>
    <property type="match status" value="1"/>
</dbReference>
<name>A0A4S4LWR6_9AGAM</name>
<accession>A0A4S4LWR6</accession>